<reference evidence="1" key="1">
    <citation type="submission" date="2013-05" db="EMBL/GenBank/DDBJ databases">
        <title>Genome assembly of Cystobacter fuscus DSM 2262.</title>
        <authorList>
            <person name="Sharma G."/>
            <person name="Khatri I."/>
            <person name="Kaur C."/>
            <person name="Mayilraj S."/>
            <person name="Subramanian S."/>
        </authorList>
    </citation>
    <scope>NUCLEOTIDE SEQUENCE [LARGE SCALE GENOMIC DNA]</scope>
    <source>
        <strain evidence="1">DSM 2262</strain>
    </source>
</reference>
<dbReference type="Proteomes" id="UP000011682">
    <property type="component" value="Unassembled WGS sequence"/>
</dbReference>
<proteinExistence type="predicted"/>
<evidence type="ECO:0000313" key="2">
    <source>
        <dbReference type="Proteomes" id="UP000011682"/>
    </source>
</evidence>
<dbReference type="AlphaFoldDB" id="S9QNU8"/>
<gene>
    <name evidence="1" type="ORF">D187_004255</name>
</gene>
<sequence length="306" mass="35220">MGGTYRPALAAFSALEGWWGASYGDRELARAMFASPRAADMANIVGHPTADAFAAAFEAARDEAFYVFAQPLSINVLNGFSFKATYLHQDVERLFTQLPHFQNPNVLRFRVMETARIMLRLLWGNMNGLWRGVYERRTLLTTLLLGMMHNRLLRQHSHQGRPLYNQSGVAFTLLTFAYAPAQAWRDKQAQMPQGYGFNEDQWYYFWRIFGSLLGLHSQLIPHNHDEAQEMWYQFFANGICRGNPHSLDYRQPGFSSLNVGLNNAFNAANNVAPDKMTTLDLLSFFPSWLVTQVRNHPRWREFRKGR</sequence>
<comment type="caution">
    <text evidence="1">The sequence shown here is derived from an EMBL/GenBank/DDBJ whole genome shotgun (WGS) entry which is preliminary data.</text>
</comment>
<protein>
    <submittedName>
        <fullName evidence="1">Uncharacterized protein</fullName>
    </submittedName>
</protein>
<keyword evidence="2" id="KW-1185">Reference proteome</keyword>
<organism evidence="1 2">
    <name type="scientific">Cystobacter fuscus (strain ATCC 25194 / DSM 2262 / NBRC 100088 / M29)</name>
    <dbReference type="NCBI Taxonomy" id="1242864"/>
    <lineage>
        <taxon>Bacteria</taxon>
        <taxon>Pseudomonadati</taxon>
        <taxon>Myxococcota</taxon>
        <taxon>Myxococcia</taxon>
        <taxon>Myxococcales</taxon>
        <taxon>Cystobacterineae</taxon>
        <taxon>Archangiaceae</taxon>
        <taxon>Cystobacter</taxon>
    </lineage>
</organism>
<dbReference type="EMBL" id="ANAH02000026">
    <property type="protein sequence ID" value="EPX58218.1"/>
    <property type="molecule type" value="Genomic_DNA"/>
</dbReference>
<accession>S9QNU8</accession>
<evidence type="ECO:0000313" key="1">
    <source>
        <dbReference type="EMBL" id="EPX58218.1"/>
    </source>
</evidence>
<name>S9QNU8_CYSF2</name>